<dbReference type="InterPro" id="IPR028202">
    <property type="entry name" value="Reductase_C"/>
</dbReference>
<dbReference type="SUPFAM" id="SSF55424">
    <property type="entry name" value="FAD/NAD-linked reductases, dimerisation (C-terminal) domain"/>
    <property type="match status" value="1"/>
</dbReference>
<comment type="cofactor">
    <cofactor evidence="1">
        <name>FAD</name>
        <dbReference type="ChEBI" id="CHEBI:57692"/>
    </cofactor>
</comment>
<dbReference type="Gene3D" id="3.30.390.30">
    <property type="match status" value="1"/>
</dbReference>
<evidence type="ECO:0000259" key="6">
    <source>
        <dbReference type="Pfam" id="PF14759"/>
    </source>
</evidence>
<dbReference type="PANTHER" id="PTHR43557">
    <property type="entry name" value="APOPTOSIS-INDUCING FACTOR 1"/>
    <property type="match status" value="1"/>
</dbReference>
<protein>
    <submittedName>
        <fullName evidence="7">NAD(P)/FAD-dependent oxidoreductase</fullName>
    </submittedName>
</protein>
<keyword evidence="2" id="KW-0285">Flavoprotein</keyword>
<evidence type="ECO:0000256" key="4">
    <source>
        <dbReference type="ARBA" id="ARBA00023002"/>
    </source>
</evidence>
<sequence length="393" mass="40978">MAGRIVVVGAGLAGLRTAEALRSQGWDGEIDVFGDEPHGPYNRPPLSKELLLSAHAHADVAFRLRGSIDDVRWHLGAPVANADLTARTITLADGTDVGYDGLVAASGVRARRVPSAVGRADCHTLRTLEDSLALGRALSPGATVAVIGAGFIGCEAAAALATAGFDVHVVEADSEAMLRPLGAVLGRSLRERHEGIGVTFHLGRRVEAITGPDGAPVVCLDDGLEVPAAAVIEAVGSQPNTEWLDGNGLDLTDGVRCDADLRIVGADAAVAVGDVARYPNLLFDDVPRRIEHWQMASVTAKRASTTLRMLLKGTHNLAAEPFTPVPWFWSDQAAVKLQAFGVPALGTEMELVEGDLGGDLAARFVREGVVVGVVLIGPGTMAARYRDAVGVPA</sequence>
<proteinExistence type="predicted"/>
<keyword evidence="3" id="KW-0274">FAD</keyword>
<feature type="domain" description="FAD/NAD(P)-binding" evidence="5">
    <location>
        <begin position="4"/>
        <end position="297"/>
    </location>
</feature>
<dbReference type="InterPro" id="IPR050446">
    <property type="entry name" value="FAD-oxidoreductase/Apoptosis"/>
</dbReference>
<evidence type="ECO:0000256" key="1">
    <source>
        <dbReference type="ARBA" id="ARBA00001974"/>
    </source>
</evidence>
<dbReference type="Gene3D" id="3.50.50.60">
    <property type="entry name" value="FAD/NAD(P)-binding domain"/>
    <property type="match status" value="2"/>
</dbReference>
<dbReference type="PRINTS" id="PR00411">
    <property type="entry name" value="PNDRDTASEI"/>
</dbReference>
<evidence type="ECO:0000259" key="5">
    <source>
        <dbReference type="Pfam" id="PF07992"/>
    </source>
</evidence>
<dbReference type="RefSeq" id="WP_143416589.1">
    <property type="nucleotide sequence ID" value="NZ_VJXR01000001.1"/>
</dbReference>
<evidence type="ECO:0000256" key="3">
    <source>
        <dbReference type="ARBA" id="ARBA00022827"/>
    </source>
</evidence>
<dbReference type="Proteomes" id="UP000318693">
    <property type="component" value="Unassembled WGS sequence"/>
</dbReference>
<dbReference type="PRINTS" id="PR00368">
    <property type="entry name" value="FADPNR"/>
</dbReference>
<dbReference type="AlphaFoldDB" id="A0A552WY78"/>
<dbReference type="GO" id="GO:0016651">
    <property type="term" value="F:oxidoreductase activity, acting on NAD(P)H"/>
    <property type="evidence" value="ECO:0007669"/>
    <property type="project" value="TreeGrafter"/>
</dbReference>
<dbReference type="InterPro" id="IPR016156">
    <property type="entry name" value="FAD/NAD-linked_Rdtase_dimer_sf"/>
</dbReference>
<evidence type="ECO:0000256" key="2">
    <source>
        <dbReference type="ARBA" id="ARBA00022630"/>
    </source>
</evidence>
<dbReference type="InterPro" id="IPR036188">
    <property type="entry name" value="FAD/NAD-bd_sf"/>
</dbReference>
<dbReference type="GO" id="GO:0005737">
    <property type="term" value="C:cytoplasm"/>
    <property type="evidence" value="ECO:0007669"/>
    <property type="project" value="TreeGrafter"/>
</dbReference>
<accession>A0A552WY78</accession>
<evidence type="ECO:0000313" key="7">
    <source>
        <dbReference type="EMBL" id="TRW47635.1"/>
    </source>
</evidence>
<gene>
    <name evidence="7" type="ORF">FJ693_00585</name>
</gene>
<evidence type="ECO:0000313" key="8">
    <source>
        <dbReference type="Proteomes" id="UP000318693"/>
    </source>
</evidence>
<dbReference type="InterPro" id="IPR023753">
    <property type="entry name" value="FAD/NAD-binding_dom"/>
</dbReference>
<dbReference type="Pfam" id="PF14759">
    <property type="entry name" value="Reductase_C"/>
    <property type="match status" value="1"/>
</dbReference>
<name>A0A552WY78_9MICO</name>
<dbReference type="PANTHER" id="PTHR43557:SF2">
    <property type="entry name" value="RIESKE DOMAIN-CONTAINING PROTEIN-RELATED"/>
    <property type="match status" value="1"/>
</dbReference>
<comment type="caution">
    <text evidence="7">The sequence shown here is derived from an EMBL/GenBank/DDBJ whole genome shotgun (WGS) entry which is preliminary data.</text>
</comment>
<dbReference type="EMBL" id="VJXR01000001">
    <property type="protein sequence ID" value="TRW47635.1"/>
    <property type="molecule type" value="Genomic_DNA"/>
</dbReference>
<reference evidence="7 8" key="1">
    <citation type="submission" date="2019-07" db="EMBL/GenBank/DDBJ databases">
        <title>Georgenia wutianyii sp. nov. and Georgenia *** sp. nov. isolated from plateau pika (Ochotona curzoniae) in the Qinghai-Tibet plateau of China.</title>
        <authorList>
            <person name="Tian Z."/>
        </authorList>
    </citation>
    <scope>NUCLEOTIDE SEQUENCE [LARGE SCALE GENOMIC DNA]</scope>
    <source>
        <strain evidence="7 8">Z446</strain>
    </source>
</reference>
<feature type="domain" description="Reductase C-terminal" evidence="6">
    <location>
        <begin position="327"/>
        <end position="386"/>
    </location>
</feature>
<dbReference type="Pfam" id="PF07992">
    <property type="entry name" value="Pyr_redox_2"/>
    <property type="match status" value="1"/>
</dbReference>
<organism evidence="7 8">
    <name type="scientific">Georgenia yuyongxinii</name>
    <dbReference type="NCBI Taxonomy" id="2589797"/>
    <lineage>
        <taxon>Bacteria</taxon>
        <taxon>Bacillati</taxon>
        <taxon>Actinomycetota</taxon>
        <taxon>Actinomycetes</taxon>
        <taxon>Micrococcales</taxon>
        <taxon>Bogoriellaceae</taxon>
        <taxon>Georgenia</taxon>
    </lineage>
</organism>
<keyword evidence="4" id="KW-0560">Oxidoreductase</keyword>
<keyword evidence="8" id="KW-1185">Reference proteome</keyword>
<dbReference type="SUPFAM" id="SSF51905">
    <property type="entry name" value="FAD/NAD(P)-binding domain"/>
    <property type="match status" value="2"/>
</dbReference>